<evidence type="ECO:0000313" key="2">
    <source>
        <dbReference type="EMBL" id="KAF2112755.1"/>
    </source>
</evidence>
<feature type="chain" id="PRO_5025629327" evidence="1">
    <location>
        <begin position="19"/>
        <end position="198"/>
    </location>
</feature>
<dbReference type="InterPro" id="IPR008972">
    <property type="entry name" value="Cupredoxin"/>
</dbReference>
<keyword evidence="3" id="KW-1185">Reference proteome</keyword>
<dbReference type="AlphaFoldDB" id="A0A6A5Z027"/>
<feature type="signal peptide" evidence="1">
    <location>
        <begin position="1"/>
        <end position="18"/>
    </location>
</feature>
<dbReference type="OrthoDB" id="2331100at2759"/>
<reference evidence="2" key="1">
    <citation type="journal article" date="2020" name="Stud. Mycol.">
        <title>101 Dothideomycetes genomes: a test case for predicting lifestyles and emergence of pathogens.</title>
        <authorList>
            <person name="Haridas S."/>
            <person name="Albert R."/>
            <person name="Binder M."/>
            <person name="Bloem J."/>
            <person name="Labutti K."/>
            <person name="Salamov A."/>
            <person name="Andreopoulos B."/>
            <person name="Baker S."/>
            <person name="Barry K."/>
            <person name="Bills G."/>
            <person name="Bluhm B."/>
            <person name="Cannon C."/>
            <person name="Castanera R."/>
            <person name="Culley D."/>
            <person name="Daum C."/>
            <person name="Ezra D."/>
            <person name="Gonzalez J."/>
            <person name="Henrissat B."/>
            <person name="Kuo A."/>
            <person name="Liang C."/>
            <person name="Lipzen A."/>
            <person name="Lutzoni F."/>
            <person name="Magnuson J."/>
            <person name="Mondo S."/>
            <person name="Nolan M."/>
            <person name="Ohm R."/>
            <person name="Pangilinan J."/>
            <person name="Park H.-J."/>
            <person name="Ramirez L."/>
            <person name="Alfaro M."/>
            <person name="Sun H."/>
            <person name="Tritt A."/>
            <person name="Yoshinaga Y."/>
            <person name="Zwiers L.-H."/>
            <person name="Turgeon B."/>
            <person name="Goodwin S."/>
            <person name="Spatafora J."/>
            <person name="Crous P."/>
            <person name="Grigoriev I."/>
        </authorList>
    </citation>
    <scope>NUCLEOTIDE SEQUENCE</scope>
    <source>
        <strain evidence="2">CBS 627.86</strain>
    </source>
</reference>
<organism evidence="2 3">
    <name type="scientific">Lophiotrema nucula</name>
    <dbReference type="NCBI Taxonomy" id="690887"/>
    <lineage>
        <taxon>Eukaryota</taxon>
        <taxon>Fungi</taxon>
        <taxon>Dikarya</taxon>
        <taxon>Ascomycota</taxon>
        <taxon>Pezizomycotina</taxon>
        <taxon>Dothideomycetes</taxon>
        <taxon>Pleosporomycetidae</taxon>
        <taxon>Pleosporales</taxon>
        <taxon>Lophiotremataceae</taxon>
        <taxon>Lophiotrema</taxon>
    </lineage>
</organism>
<accession>A0A6A5Z027</accession>
<name>A0A6A5Z027_9PLEO</name>
<dbReference type="PANTHER" id="PTHR34883">
    <property type="entry name" value="SERINE-RICH PROTEIN, PUTATIVE-RELATED-RELATED"/>
    <property type="match status" value="1"/>
</dbReference>
<dbReference type="PANTHER" id="PTHR34883:SF17">
    <property type="entry name" value="CUPREDOXIN"/>
    <property type="match status" value="1"/>
</dbReference>
<dbReference type="SUPFAM" id="SSF49503">
    <property type="entry name" value="Cupredoxins"/>
    <property type="match status" value="1"/>
</dbReference>
<sequence length="198" mass="20164">MHFSKTFAAAALAGSALAADHTIRVGGDSGATVFIPNNVTAAEGDTVTFHFWPKNHSVAQASFAKPCEPLANGFWSGFVPTTDTTMAASLSYMINITNASQPIWFYCATGTHCNKGGMVGGINVKLNGTGNTLEAFAANATKASANVAPTETAGAKGMLMNGTMTGAGSTATTGAASTMEISNMAFTGLFGMIAYALL</sequence>
<protein>
    <submittedName>
        <fullName evidence="2">Cupredoxin</fullName>
    </submittedName>
</protein>
<dbReference type="Gene3D" id="2.60.40.420">
    <property type="entry name" value="Cupredoxins - blue copper proteins"/>
    <property type="match status" value="1"/>
</dbReference>
<gene>
    <name evidence="2" type="ORF">BDV96DRAFT_156757</name>
</gene>
<keyword evidence="1" id="KW-0732">Signal</keyword>
<proteinExistence type="predicted"/>
<evidence type="ECO:0000256" key="1">
    <source>
        <dbReference type="SAM" id="SignalP"/>
    </source>
</evidence>
<dbReference type="Proteomes" id="UP000799770">
    <property type="component" value="Unassembled WGS sequence"/>
</dbReference>
<dbReference type="EMBL" id="ML977330">
    <property type="protein sequence ID" value="KAF2112755.1"/>
    <property type="molecule type" value="Genomic_DNA"/>
</dbReference>
<dbReference type="InterPro" id="IPR052953">
    <property type="entry name" value="Ser-rich/MCO-related"/>
</dbReference>
<evidence type="ECO:0000313" key="3">
    <source>
        <dbReference type="Proteomes" id="UP000799770"/>
    </source>
</evidence>
<dbReference type="CDD" id="cd00920">
    <property type="entry name" value="Cupredoxin"/>
    <property type="match status" value="1"/>
</dbReference>